<evidence type="ECO:0000313" key="1">
    <source>
        <dbReference type="EMBL" id="MWV69972.1"/>
    </source>
</evidence>
<evidence type="ECO:0000313" key="2">
    <source>
        <dbReference type="EMBL" id="TLD91492.1"/>
    </source>
</evidence>
<dbReference type="RefSeq" id="WP_034569377.1">
    <property type="nucleotide sequence ID" value="NZ_JRMP02000035.1"/>
</dbReference>
<dbReference type="Pfam" id="PF19940">
    <property type="entry name" value="DUF6402"/>
    <property type="match status" value="1"/>
</dbReference>
<dbReference type="OrthoDB" id="5329895at2"/>
<reference evidence="2 3" key="1">
    <citation type="journal article" date="2014" name="Genome Announc.">
        <title>Draft genome sequences of eight enterohepatic helicobacter species isolated from both laboratory and wild rodents.</title>
        <authorList>
            <person name="Sheh A."/>
            <person name="Shen Z."/>
            <person name="Fox J.G."/>
        </authorList>
    </citation>
    <scope>NUCLEOTIDE SEQUENCE [LARGE SCALE GENOMIC DNA]</scope>
    <source>
        <strain evidence="2 3">MIT 97-6194</strain>
    </source>
</reference>
<proteinExistence type="predicted"/>
<dbReference type="Proteomes" id="UP000029714">
    <property type="component" value="Unassembled WGS sequence"/>
</dbReference>
<reference evidence="2" key="3">
    <citation type="submission" date="2018-04" db="EMBL/GenBank/DDBJ databases">
        <authorList>
            <person name="Sheh A."/>
            <person name="Shen Z."/>
            <person name="Mannion A.J."/>
            <person name="Fox J.G."/>
        </authorList>
    </citation>
    <scope>NUCLEOTIDE SEQUENCE</scope>
    <source>
        <strain evidence="2">MIT 97-6194</strain>
    </source>
</reference>
<dbReference type="EMBL" id="QBIU01000001">
    <property type="protein sequence ID" value="MWV69972.1"/>
    <property type="molecule type" value="Genomic_DNA"/>
</dbReference>
<dbReference type="Proteomes" id="UP000477070">
    <property type="component" value="Unassembled WGS sequence"/>
</dbReference>
<dbReference type="EMBL" id="JRMP02000035">
    <property type="protein sequence ID" value="TLD91492.1"/>
    <property type="molecule type" value="Genomic_DNA"/>
</dbReference>
<evidence type="ECO:0000313" key="3">
    <source>
        <dbReference type="Proteomes" id="UP000029714"/>
    </source>
</evidence>
<gene>
    <name evidence="1" type="ORF">DCO61_08160</name>
    <name evidence="2" type="ORF">LS64_011875</name>
</gene>
<dbReference type="AlphaFoldDB" id="A0A347VLU7"/>
<comment type="caution">
    <text evidence="2">The sequence shown here is derived from an EMBL/GenBank/DDBJ whole genome shotgun (WGS) entry which is preliminary data.</text>
</comment>
<accession>A0A347VLU7</accession>
<reference evidence="2 3" key="2">
    <citation type="journal article" date="2016" name="Infect. Immun.">
        <title>Helicobacter saguini, a Novel Helicobacter Isolated from Cotton-Top Tamarins with Ulcerative Colitis, Has Proinflammatory Properties and Induces Typhlocolitis and Dysplasia in Gnotobiotic IL-10-/- Mice.</title>
        <authorList>
            <person name="Shen Z."/>
            <person name="Mannion A."/>
            <person name="Whary M.T."/>
            <person name="Muthupalani S."/>
            <person name="Sheh A."/>
            <person name="Feng Y."/>
            <person name="Gong G."/>
            <person name="Vandamme P."/>
            <person name="Holcombe H.R."/>
            <person name="Paster B.J."/>
            <person name="Fox J.G."/>
        </authorList>
    </citation>
    <scope>NUCLEOTIDE SEQUENCE [LARGE SCALE GENOMIC DNA]</scope>
    <source>
        <strain evidence="2 3">MIT 97-6194</strain>
    </source>
</reference>
<name>A0A347VLU7_9HELI</name>
<sequence>MPYQFELKEESQFSKIIANKLLHKQKLKQMDMRSIQYENILPLELECCYNEFKYHKYIAKNKIAALGWAVSYNLQYLWQNSPKVDMINNFDIPIKQTKHMTQQEKQRLQEIQTFMQTYNIEPLKLSFTPYPKDVESNDAKTLRQRAELFSYHKNNQVNNINETKRPIRFYTTLNWDKFYMQFPLIKRLSDFDKQKIYSDNFLTHIRNMLINNKNIITFIKRLSQGEYRFNFAIDIRENRSNKNVESYIIAKENDKLPQGYKFILQCKPYEIDNLNCQLQGIDDDEFFMQTLRNLGTNIAGQFSVDISATLFIKQARRSIPVVGQGILAYEAYNVSKEINQQFYNDTMQDLSLYACSGKFSIYYAPTQISIKKEIKNNKEKVVFRIDKMVAYVYDSFDFLDQPHIFNDNGEIIKLGQPVGAWDFDNKCFSISGSISQIVTYMPKKFKKYIIGHAIPDVSSADILESKKTNQYYIYNQDYQDYQKFTPYGLDFKLYSDDFIAKLHFDEFKYSTLYDTIG</sequence>
<protein>
    <submittedName>
        <fullName evidence="2">Uncharacterized protein</fullName>
    </submittedName>
</protein>
<dbReference type="InterPro" id="IPR045646">
    <property type="entry name" value="DUF6402"/>
</dbReference>
<organism evidence="2 3">
    <name type="scientific">Helicobacter saguini</name>
    <dbReference type="NCBI Taxonomy" id="1548018"/>
    <lineage>
        <taxon>Bacteria</taxon>
        <taxon>Pseudomonadati</taxon>
        <taxon>Campylobacterota</taxon>
        <taxon>Epsilonproteobacteria</taxon>
        <taxon>Campylobacterales</taxon>
        <taxon>Helicobacteraceae</taxon>
        <taxon>Helicobacter</taxon>
    </lineage>
</organism>
<evidence type="ECO:0000313" key="4">
    <source>
        <dbReference type="Proteomes" id="UP000477070"/>
    </source>
</evidence>
<keyword evidence="3" id="KW-1185">Reference proteome</keyword>
<reference evidence="1 4" key="4">
    <citation type="submission" date="2019-12" db="EMBL/GenBank/DDBJ databases">
        <title>Multi-Generational Helicobacter saguini Isolates.</title>
        <authorList>
            <person name="Mannion A."/>
            <person name="Shen Z."/>
            <person name="Fox J.G."/>
        </authorList>
    </citation>
    <scope>NUCLEOTIDE SEQUENCE [LARGE SCALE GENOMIC DNA]</scope>
    <source>
        <strain evidence="1">16-048</strain>
        <strain evidence="4">16-048 (F4)</strain>
    </source>
</reference>